<name>A0A8R1VZY0_ACYPI</name>
<dbReference type="Gene3D" id="1.25.10.10">
    <property type="entry name" value="Leucine-rich Repeat Variant"/>
    <property type="match status" value="2"/>
</dbReference>
<dbReference type="GO" id="GO:0000472">
    <property type="term" value="P:endonucleolytic cleavage to generate mature 5'-end of SSU-rRNA from (SSU-rRNA, 5.8S rRNA, LSU-rRNA)"/>
    <property type="evidence" value="ECO:0007669"/>
    <property type="project" value="TreeGrafter"/>
</dbReference>
<keyword evidence="1" id="KW-0677">Repeat</keyword>
<feature type="repeat" description="Pumilio" evidence="2">
    <location>
        <begin position="313"/>
        <end position="350"/>
    </location>
</feature>
<dbReference type="SMART" id="SM00025">
    <property type="entry name" value="Pumilio"/>
    <property type="match status" value="5"/>
</dbReference>
<dbReference type="RefSeq" id="XP_016658506.1">
    <property type="nucleotide sequence ID" value="XM_016803017.1"/>
</dbReference>
<dbReference type="PANTHER" id="PTHR13102">
    <property type="entry name" value="NUCLEOLAR PROTEIN 9"/>
    <property type="match status" value="1"/>
</dbReference>
<dbReference type="AlphaFoldDB" id="A0A8R1VZY0"/>
<protein>
    <recommendedName>
        <fullName evidence="5">Nucleolar protein 9</fullName>
    </recommendedName>
</protein>
<reference evidence="3" key="2">
    <citation type="submission" date="2022-06" db="UniProtKB">
        <authorList>
            <consortium name="EnsemblMetazoa"/>
        </authorList>
    </citation>
    <scope>IDENTIFICATION</scope>
</reference>
<dbReference type="InterPro" id="IPR001313">
    <property type="entry name" value="Pumilio_RNA-bd_rpt"/>
</dbReference>
<dbReference type="EnsemblMetazoa" id="XM_001944828.5">
    <property type="protein sequence ID" value="XP_001944863.1"/>
    <property type="gene ID" value="LOC100163772"/>
</dbReference>
<evidence type="ECO:0000313" key="3">
    <source>
        <dbReference type="EnsemblMetazoa" id="XP_001944863.1"/>
    </source>
</evidence>
<dbReference type="InterPro" id="IPR011989">
    <property type="entry name" value="ARM-like"/>
</dbReference>
<dbReference type="OrthoDB" id="9987665at2759"/>
<dbReference type="InterPro" id="IPR040000">
    <property type="entry name" value="NOP9"/>
</dbReference>
<organism evidence="3 4">
    <name type="scientific">Acyrthosiphon pisum</name>
    <name type="common">Pea aphid</name>
    <dbReference type="NCBI Taxonomy" id="7029"/>
    <lineage>
        <taxon>Eukaryota</taxon>
        <taxon>Metazoa</taxon>
        <taxon>Ecdysozoa</taxon>
        <taxon>Arthropoda</taxon>
        <taxon>Hexapoda</taxon>
        <taxon>Insecta</taxon>
        <taxon>Pterygota</taxon>
        <taxon>Neoptera</taxon>
        <taxon>Paraneoptera</taxon>
        <taxon>Hemiptera</taxon>
        <taxon>Sternorrhyncha</taxon>
        <taxon>Aphidomorpha</taxon>
        <taxon>Aphidoidea</taxon>
        <taxon>Aphididae</taxon>
        <taxon>Macrosiphini</taxon>
        <taxon>Acyrthosiphon</taxon>
    </lineage>
</organism>
<reference evidence="4" key="1">
    <citation type="submission" date="2010-06" db="EMBL/GenBank/DDBJ databases">
        <authorList>
            <person name="Jiang H."/>
            <person name="Abraham K."/>
            <person name="Ali S."/>
            <person name="Alsbrooks S.L."/>
            <person name="Anim B.N."/>
            <person name="Anosike U.S."/>
            <person name="Attaway T."/>
            <person name="Bandaranaike D.P."/>
            <person name="Battles P.K."/>
            <person name="Bell S.N."/>
            <person name="Bell A.V."/>
            <person name="Beltran B."/>
            <person name="Bickham C."/>
            <person name="Bustamante Y."/>
            <person name="Caleb T."/>
            <person name="Canada A."/>
            <person name="Cardenas V."/>
            <person name="Carter K."/>
            <person name="Chacko J."/>
            <person name="Chandrabose M.N."/>
            <person name="Chavez D."/>
            <person name="Chavez A."/>
            <person name="Chen L."/>
            <person name="Chu H.-S."/>
            <person name="Claassen K.J."/>
            <person name="Cockrell R."/>
            <person name="Collins M."/>
            <person name="Cooper J.A."/>
            <person name="Cree A."/>
            <person name="Curry S.M."/>
            <person name="Da Y."/>
            <person name="Dao M.D."/>
            <person name="Das B."/>
            <person name="Davila M.-L."/>
            <person name="Davy-Carroll L."/>
            <person name="Denson S."/>
            <person name="Dinh H."/>
            <person name="Ebong V.E."/>
            <person name="Edwards J.R."/>
            <person name="Egan A."/>
            <person name="El-Daye J."/>
            <person name="Escobedo L."/>
            <person name="Fernandez S."/>
            <person name="Fernando P.R."/>
            <person name="Flagg N."/>
            <person name="Forbes L.D."/>
            <person name="Fowler R.G."/>
            <person name="Fu Q."/>
            <person name="Gabisi R.A."/>
            <person name="Ganer J."/>
            <person name="Garbino Pronczuk A."/>
            <person name="Garcia R.M."/>
            <person name="Garner T."/>
            <person name="Garrett T.E."/>
            <person name="Gonzalez D.A."/>
            <person name="Hamid H."/>
            <person name="Hawkins E.S."/>
            <person name="Hirani K."/>
            <person name="Hogues M.E."/>
            <person name="Hollins B."/>
            <person name="Hsiao C.-H."/>
            <person name="Jabil R."/>
            <person name="James M.L."/>
            <person name="Jhangiani S.N."/>
            <person name="Johnson B."/>
            <person name="Johnson Q."/>
            <person name="Joshi V."/>
            <person name="Kalu J.B."/>
            <person name="Kam C."/>
            <person name="Kashfia A."/>
            <person name="Keebler J."/>
            <person name="Kisamo H."/>
            <person name="Kovar C.L."/>
            <person name="Lago L.A."/>
            <person name="Lai C.-Y."/>
            <person name="Laidlaw J."/>
            <person name="Lara F."/>
            <person name="Le T.-K."/>
            <person name="Lee S.L."/>
            <person name="Legall F.H."/>
            <person name="Lemon S.J."/>
            <person name="Lewis L.R."/>
            <person name="Li B."/>
            <person name="Liu Y."/>
            <person name="Liu Y.-S."/>
            <person name="Lopez J."/>
            <person name="Lozado R.J."/>
            <person name="Lu J."/>
            <person name="Madu R.C."/>
            <person name="Maheshwari M."/>
            <person name="Maheshwari R."/>
            <person name="Malloy K."/>
            <person name="Martinez E."/>
            <person name="Mathew T."/>
            <person name="Mercado I.C."/>
            <person name="Mercado C."/>
            <person name="Meyer B."/>
            <person name="Montgomery K."/>
            <person name="Morgan M.B."/>
            <person name="Munidasa M."/>
            <person name="Nazareth L.V."/>
            <person name="Nelson J."/>
            <person name="Ng B.M."/>
            <person name="Nguyen N.B."/>
            <person name="Nguyen P.Q."/>
            <person name="Nguyen T."/>
            <person name="Obregon M."/>
            <person name="Okwuonu G.O."/>
            <person name="Onwere C.G."/>
            <person name="Orozco G."/>
            <person name="Parra A."/>
            <person name="Patel S."/>
            <person name="Patil S."/>
            <person name="Perez A."/>
            <person name="Perez Y."/>
            <person name="Pham C."/>
            <person name="Primus E.L."/>
            <person name="Pu L.-L."/>
            <person name="Puazo M."/>
            <person name="Qin X."/>
            <person name="Quiroz J.B."/>
            <person name="Reese J."/>
            <person name="Richards S."/>
            <person name="Rives C.M."/>
            <person name="Robberts R."/>
            <person name="Ruiz S.J."/>
            <person name="Ruiz M.J."/>
            <person name="Santibanez J."/>
            <person name="Schneider B.W."/>
            <person name="Sisson I."/>
            <person name="Smith M."/>
            <person name="Sodergren E."/>
            <person name="Song X.-Z."/>
            <person name="Song B.B."/>
            <person name="Summersgill H."/>
            <person name="Thelus R."/>
            <person name="Thornton R.D."/>
            <person name="Trejos Z.Y."/>
            <person name="Usmani K."/>
            <person name="Vattathil S."/>
            <person name="Villasana D."/>
            <person name="Walker D.L."/>
            <person name="Wang S."/>
            <person name="Wang K."/>
            <person name="White C.S."/>
            <person name="Williams A.C."/>
            <person name="Williamson J."/>
            <person name="Wilson K."/>
            <person name="Woghiren I.O."/>
            <person name="Woodworth J.R."/>
            <person name="Worley K.C."/>
            <person name="Wright R.A."/>
            <person name="Wu W."/>
            <person name="Young L."/>
            <person name="Zhang L."/>
            <person name="Zhang J."/>
            <person name="Zhu Y."/>
            <person name="Muzny D.M."/>
            <person name="Weinstock G."/>
            <person name="Gibbs R.A."/>
        </authorList>
    </citation>
    <scope>NUCLEOTIDE SEQUENCE [LARGE SCALE GENOMIC DNA]</scope>
    <source>
        <strain evidence="4">LSR1</strain>
    </source>
</reference>
<dbReference type="SUPFAM" id="SSF48371">
    <property type="entry name" value="ARM repeat"/>
    <property type="match status" value="1"/>
</dbReference>
<evidence type="ECO:0000256" key="2">
    <source>
        <dbReference type="PROSITE-ProRule" id="PRU00317"/>
    </source>
</evidence>
<dbReference type="Proteomes" id="UP000007819">
    <property type="component" value="Chromosome A3"/>
</dbReference>
<dbReference type="GO" id="GO:0005730">
    <property type="term" value="C:nucleolus"/>
    <property type="evidence" value="ECO:0007669"/>
    <property type="project" value="TreeGrafter"/>
</dbReference>
<accession>A0A8R1VZY0</accession>
<dbReference type="PANTHER" id="PTHR13102:SF0">
    <property type="entry name" value="NUCLEOLAR PROTEIN 9"/>
    <property type="match status" value="1"/>
</dbReference>
<keyword evidence="4" id="KW-1185">Reference proteome</keyword>
<dbReference type="GO" id="GO:0000447">
    <property type="term" value="P:endonucleolytic cleavage in ITS1 to separate SSU-rRNA from 5.8S rRNA and LSU-rRNA from tricistronic rRNA transcript (SSU-rRNA, 5.8S rRNA, LSU-rRNA)"/>
    <property type="evidence" value="ECO:0007669"/>
    <property type="project" value="TreeGrafter"/>
</dbReference>
<dbReference type="RefSeq" id="XP_001944863.1">
    <property type="nucleotide sequence ID" value="XM_001944828.4"/>
</dbReference>
<evidence type="ECO:0000313" key="4">
    <source>
        <dbReference type="Proteomes" id="UP000007819"/>
    </source>
</evidence>
<dbReference type="GeneID" id="100163772"/>
<dbReference type="GO" id="GO:0000480">
    <property type="term" value="P:endonucleolytic cleavage in 5'-ETS of tricistronic rRNA transcript (SSU-rRNA, 5.8S rRNA, LSU-rRNA)"/>
    <property type="evidence" value="ECO:0007669"/>
    <property type="project" value="TreeGrafter"/>
</dbReference>
<dbReference type="KEGG" id="api:100163772"/>
<sequence>MDSQSSGGAFKRKKKRMSTYQQAMKFSKRGKFGHGFQIEDEDFHYFLTILKISKGILENDADDDKCRFVNTVFKQLHGKEVNYCSNQVVSRVVEDLLPMASDHTVLNLITHFESDLRPVCRDQFASHVLQQLLHVAIYRAYKVTEDISETTKENYFNFINKLCKFILNNMEEFVWHTYANHIVRSCIACLCGQPYLCSKTSQQKGENIDTNKEHKDLLKKYADCIVNIQQFSEMPTTDITSGLLQVLLKSISPVSKKRFKALVEKIMSGCFPISESTASDYISQVFEDNSCSRLLDVIISESSEKLNKLLYEKYFNDKLADLTVHHNGNFTIQKILSTTADATEFETIFDQLKEKMPQIIDLGYTGVLLELSNACLRLKCKQALFFKTLCESLKCKEETEDGVTVLLLLGLKVADNFDNLCKEPSINIHGSMIVQNILKFNKPIKMVNNLNNLDTERLVYLLCEVKGSYIGNAYFESAFIGERSREKMIWKLKDYYTTLAKSKSGSRAFDCIWKVADTKQRTMIMTEFLKHESELTSTQFGSIIASKLNLGVFRHKRDEWIKADQDKLQTAKVFEINKYC</sequence>
<dbReference type="EnsemblMetazoa" id="XM_016803017.2">
    <property type="protein sequence ID" value="XP_016658506.1"/>
    <property type="gene ID" value="LOC100163772"/>
</dbReference>
<dbReference type="GO" id="GO:0003723">
    <property type="term" value="F:RNA binding"/>
    <property type="evidence" value="ECO:0007669"/>
    <property type="project" value="InterPro"/>
</dbReference>
<dbReference type="GO" id="GO:0030686">
    <property type="term" value="C:90S preribosome"/>
    <property type="evidence" value="ECO:0007669"/>
    <property type="project" value="TreeGrafter"/>
</dbReference>
<dbReference type="PROSITE" id="PS50302">
    <property type="entry name" value="PUM"/>
    <property type="match status" value="1"/>
</dbReference>
<dbReference type="GO" id="GO:0000056">
    <property type="term" value="P:ribosomal small subunit export from nucleus"/>
    <property type="evidence" value="ECO:0007669"/>
    <property type="project" value="TreeGrafter"/>
</dbReference>
<dbReference type="InterPro" id="IPR016024">
    <property type="entry name" value="ARM-type_fold"/>
</dbReference>
<dbReference type="OMA" id="HHLVRNF"/>
<dbReference type="Pfam" id="PF22493">
    <property type="entry name" value="PUF_NOP9"/>
    <property type="match status" value="1"/>
</dbReference>
<proteinExistence type="predicted"/>
<evidence type="ECO:0008006" key="5">
    <source>
        <dbReference type="Google" id="ProtNLM"/>
    </source>
</evidence>
<dbReference type="GO" id="GO:0030688">
    <property type="term" value="C:preribosome, small subunit precursor"/>
    <property type="evidence" value="ECO:0007669"/>
    <property type="project" value="TreeGrafter"/>
</dbReference>
<evidence type="ECO:0000256" key="1">
    <source>
        <dbReference type="ARBA" id="ARBA00022737"/>
    </source>
</evidence>